<dbReference type="Proteomes" id="UP001472677">
    <property type="component" value="Unassembled WGS sequence"/>
</dbReference>
<protein>
    <submittedName>
        <fullName evidence="1">Uncharacterized protein</fullName>
    </submittedName>
</protein>
<dbReference type="EMBL" id="JBBPBM010000063">
    <property type="protein sequence ID" value="KAK8515402.1"/>
    <property type="molecule type" value="Genomic_DNA"/>
</dbReference>
<comment type="caution">
    <text evidence="1">The sequence shown here is derived from an EMBL/GenBank/DDBJ whole genome shotgun (WGS) entry which is preliminary data.</text>
</comment>
<gene>
    <name evidence="1" type="ORF">V6N12_075444</name>
</gene>
<proteinExistence type="predicted"/>
<organism evidence="1 2">
    <name type="scientific">Hibiscus sabdariffa</name>
    <name type="common">roselle</name>
    <dbReference type="NCBI Taxonomy" id="183260"/>
    <lineage>
        <taxon>Eukaryota</taxon>
        <taxon>Viridiplantae</taxon>
        <taxon>Streptophyta</taxon>
        <taxon>Embryophyta</taxon>
        <taxon>Tracheophyta</taxon>
        <taxon>Spermatophyta</taxon>
        <taxon>Magnoliopsida</taxon>
        <taxon>eudicotyledons</taxon>
        <taxon>Gunneridae</taxon>
        <taxon>Pentapetalae</taxon>
        <taxon>rosids</taxon>
        <taxon>malvids</taxon>
        <taxon>Malvales</taxon>
        <taxon>Malvaceae</taxon>
        <taxon>Malvoideae</taxon>
        <taxon>Hibiscus</taxon>
    </lineage>
</organism>
<reference evidence="1 2" key="1">
    <citation type="journal article" date="2024" name="G3 (Bethesda)">
        <title>Genome assembly of Hibiscus sabdariffa L. provides insights into metabolisms of medicinal natural products.</title>
        <authorList>
            <person name="Kim T."/>
        </authorList>
    </citation>
    <scope>NUCLEOTIDE SEQUENCE [LARGE SCALE GENOMIC DNA]</scope>
    <source>
        <strain evidence="1">TK-2024</strain>
        <tissue evidence="1">Old leaves</tissue>
    </source>
</reference>
<evidence type="ECO:0000313" key="2">
    <source>
        <dbReference type="Proteomes" id="UP001472677"/>
    </source>
</evidence>
<keyword evidence="2" id="KW-1185">Reference proteome</keyword>
<name>A0ABR2C7M6_9ROSI</name>
<accession>A0ABR2C7M6</accession>
<sequence>MNPLMEQFSSKVIDGAMNGFGWIIAVLLVHECGDRCGYLCRYESGSGTNMPFHLSPLAALSFSSLQGS</sequence>
<evidence type="ECO:0000313" key="1">
    <source>
        <dbReference type="EMBL" id="KAK8515402.1"/>
    </source>
</evidence>